<name>A0A085JCV1_9GAMM</name>
<reference evidence="2 3" key="1">
    <citation type="submission" date="2014-05" db="EMBL/GenBank/DDBJ databases">
        <title>ATOL: Assembling a taxonomically balanced genome-scale reconstruction of the evolutionary history of the Enterobacteriaceae.</title>
        <authorList>
            <person name="Plunkett G.III."/>
            <person name="Neeno-Eckwall E.C."/>
            <person name="Glasner J.D."/>
            <person name="Perna N.T."/>
        </authorList>
    </citation>
    <scope>NUCLEOTIDE SEQUENCE [LARGE SCALE GENOMIC DNA]</scope>
    <source>
        <strain evidence="2 3">ATCC 33301</strain>
    </source>
</reference>
<gene>
    <name evidence="2" type="ORF">GTPT_2487</name>
</gene>
<protein>
    <submittedName>
        <fullName evidence="2">Uncharacterized protein</fullName>
    </submittedName>
</protein>
<evidence type="ECO:0000313" key="3">
    <source>
        <dbReference type="Proteomes" id="UP000028602"/>
    </source>
</evidence>
<comment type="caution">
    <text evidence="2">The sequence shown here is derived from an EMBL/GenBank/DDBJ whole genome shotgun (WGS) entry which is preliminary data.</text>
</comment>
<accession>A0A085JCV1</accession>
<keyword evidence="3" id="KW-1185">Reference proteome</keyword>
<dbReference type="Proteomes" id="UP000028602">
    <property type="component" value="Unassembled WGS sequence"/>
</dbReference>
<feature type="region of interest" description="Disordered" evidence="1">
    <location>
        <begin position="1"/>
        <end position="26"/>
    </location>
</feature>
<sequence>MQITFQSANGVGGPPRGMGGIGSAEDSKGSANEGFSLCLRYQYRSVHISFSARNDTLNFLQMSGGGGCNPPAGPVYIDQRG</sequence>
<proteinExistence type="predicted"/>
<dbReference type="EMBL" id="JMPR01000038">
    <property type="protein sequence ID" value="KFD18297.1"/>
    <property type="molecule type" value="Genomic_DNA"/>
</dbReference>
<feature type="compositionally biased region" description="Gly residues" evidence="1">
    <location>
        <begin position="10"/>
        <end position="22"/>
    </location>
</feature>
<organism evidence="2 3">
    <name type="scientific">Tatumella ptyseos ATCC 33301</name>
    <dbReference type="NCBI Taxonomy" id="1005995"/>
    <lineage>
        <taxon>Bacteria</taxon>
        <taxon>Pseudomonadati</taxon>
        <taxon>Pseudomonadota</taxon>
        <taxon>Gammaproteobacteria</taxon>
        <taxon>Enterobacterales</taxon>
        <taxon>Erwiniaceae</taxon>
        <taxon>Tatumella</taxon>
    </lineage>
</organism>
<evidence type="ECO:0000313" key="2">
    <source>
        <dbReference type="EMBL" id="KFD18297.1"/>
    </source>
</evidence>
<dbReference type="AlphaFoldDB" id="A0A085JCV1"/>
<evidence type="ECO:0000256" key="1">
    <source>
        <dbReference type="SAM" id="MobiDB-lite"/>
    </source>
</evidence>